<dbReference type="GO" id="GO:0003697">
    <property type="term" value="F:single-stranded DNA binding"/>
    <property type="evidence" value="ECO:0007669"/>
    <property type="project" value="UniProtKB-UniRule"/>
</dbReference>
<proteinExistence type="inferred from homology"/>
<dbReference type="InterPro" id="IPR011344">
    <property type="entry name" value="ssDNA-bd"/>
</dbReference>
<name>A0A327ZPL1_9STAP</name>
<feature type="compositionally biased region" description="Polar residues" evidence="4">
    <location>
        <begin position="178"/>
        <end position="200"/>
    </location>
</feature>
<feature type="compositionally biased region" description="Polar residues" evidence="4">
    <location>
        <begin position="223"/>
        <end position="249"/>
    </location>
</feature>
<dbReference type="PANTHER" id="PTHR10302:SF27">
    <property type="entry name" value="SINGLE-STRANDED DNA-BINDING PROTEIN"/>
    <property type="match status" value="1"/>
</dbReference>
<dbReference type="GO" id="GO:0009295">
    <property type="term" value="C:nucleoid"/>
    <property type="evidence" value="ECO:0007669"/>
    <property type="project" value="TreeGrafter"/>
</dbReference>
<dbReference type="SUPFAM" id="SSF50249">
    <property type="entry name" value="Nucleic acid-binding proteins"/>
    <property type="match status" value="1"/>
</dbReference>
<protein>
    <recommendedName>
        <fullName evidence="2 3">Single-stranded DNA-binding protein</fullName>
        <shortName evidence="2">SSB</shortName>
    </recommendedName>
</protein>
<gene>
    <name evidence="5" type="ORF">BHU61_10360</name>
</gene>
<evidence type="ECO:0000313" key="6">
    <source>
        <dbReference type="Proteomes" id="UP000249808"/>
    </source>
</evidence>
<accession>A0A327ZPL1</accession>
<dbReference type="InterPro" id="IPR000424">
    <property type="entry name" value="Primosome_PriB/ssb"/>
</dbReference>
<feature type="region of interest" description="Disordered" evidence="4">
    <location>
        <begin position="222"/>
        <end position="275"/>
    </location>
</feature>
<dbReference type="PANTHER" id="PTHR10302">
    <property type="entry name" value="SINGLE-STRANDED DNA-BINDING PROTEIN"/>
    <property type="match status" value="1"/>
</dbReference>
<dbReference type="Gene3D" id="2.40.50.140">
    <property type="entry name" value="Nucleic acid-binding proteins"/>
    <property type="match status" value="1"/>
</dbReference>
<sequence length="275" mass="31311">MYFISKIELLHFCNNLFSLYSAIKKGGDTLINKVILAGRISSDIDLKDFSDKLQIASFFLAVDRGKKKGAKESTVDFLRCKAFNRTATNIHSFCKKGSLICVTGQIHNNRYERDGQTRYSTEIVIESIKFLPSFGGNNKEKTPDETWDELSYDEKLIVINGYRAAKKETSDYKKETVSNVTTAQQERDSVTTYNQRWSTELNKDEKMSAEIQEQAEEIVQKFSGESSLNHNETTQNENDKVASSVNHNDSVIEDEDNDSSSEMTEEEITDQQLPF</sequence>
<comment type="caution">
    <text evidence="5">The sequence shown here is derived from an EMBL/GenBank/DDBJ whole genome shotgun (WGS) entry which is preliminary data.</text>
</comment>
<dbReference type="NCBIfam" id="TIGR00621">
    <property type="entry name" value="ssb"/>
    <property type="match status" value="1"/>
</dbReference>
<evidence type="ECO:0000313" key="5">
    <source>
        <dbReference type="EMBL" id="RAK44167.1"/>
    </source>
</evidence>
<evidence type="ECO:0000256" key="1">
    <source>
        <dbReference type="ARBA" id="ARBA00023125"/>
    </source>
</evidence>
<dbReference type="CDD" id="cd04496">
    <property type="entry name" value="SSB_OBF"/>
    <property type="match status" value="1"/>
</dbReference>
<dbReference type="EMBL" id="PZJH01000005">
    <property type="protein sequence ID" value="RAK44167.1"/>
    <property type="molecule type" value="Genomic_DNA"/>
</dbReference>
<keyword evidence="1 2" id="KW-0238">DNA-binding</keyword>
<evidence type="ECO:0000256" key="4">
    <source>
        <dbReference type="SAM" id="MobiDB-lite"/>
    </source>
</evidence>
<dbReference type="InterPro" id="IPR012340">
    <property type="entry name" value="NA-bd_OB-fold"/>
</dbReference>
<evidence type="ECO:0000256" key="3">
    <source>
        <dbReference type="RuleBase" id="RU000524"/>
    </source>
</evidence>
<feature type="region of interest" description="Disordered" evidence="4">
    <location>
        <begin position="178"/>
        <end position="208"/>
    </location>
</feature>
<dbReference type="PROSITE" id="PS50935">
    <property type="entry name" value="SSB"/>
    <property type="match status" value="1"/>
</dbReference>
<organism evidence="5 6">
    <name type="scientific">Macrococcus epidermidis</name>
    <dbReference type="NCBI Taxonomy" id="1902580"/>
    <lineage>
        <taxon>Bacteria</taxon>
        <taxon>Bacillati</taxon>
        <taxon>Bacillota</taxon>
        <taxon>Bacilli</taxon>
        <taxon>Bacillales</taxon>
        <taxon>Staphylococcaceae</taxon>
        <taxon>Macrococcus</taxon>
    </lineage>
</organism>
<dbReference type="Proteomes" id="UP000249808">
    <property type="component" value="Unassembled WGS sequence"/>
</dbReference>
<comment type="subunit">
    <text evidence="2">Homotetramer.</text>
</comment>
<feature type="compositionally biased region" description="Acidic residues" evidence="4">
    <location>
        <begin position="251"/>
        <end position="269"/>
    </location>
</feature>
<dbReference type="Pfam" id="PF00436">
    <property type="entry name" value="SSB"/>
    <property type="match status" value="1"/>
</dbReference>
<evidence type="ECO:0000256" key="2">
    <source>
        <dbReference type="HAMAP-Rule" id="MF_00984"/>
    </source>
</evidence>
<comment type="caution">
    <text evidence="2">Lacks conserved residue(s) required for the propagation of feature annotation.</text>
</comment>
<keyword evidence="6" id="KW-1185">Reference proteome</keyword>
<reference evidence="5 6" key="1">
    <citation type="journal article" date="2018" name="Front. Microbiol.">
        <title>Description and Comparative Genomics of Macrococcus caseolyticus subsp. hominis subsp. nov., Macrococcus goetzii sp. nov., Macrococcus epidermidis sp. nov., and Macrococcus bohemicus sp. nov., Novel Macrococci From Human Clinical Material With Virulence Potential and Suspected Uptake of Foreign DNA by Natural Transformation.</title>
        <authorList>
            <person name="Maslanova I."/>
            <person name="Wertheimer Z."/>
            <person name="Sedlacek I."/>
            <person name="Svec P."/>
            <person name="Indrakova A."/>
            <person name="Kovarovic V."/>
            <person name="Schumann P."/>
            <person name="Sproer C."/>
            <person name="Kralova S."/>
            <person name="Sedo O."/>
            <person name="Kristofova L."/>
            <person name="Vrbovska V."/>
            <person name="Fuzik T."/>
            <person name="Petras P."/>
            <person name="Zdrahal Z."/>
            <person name="Ruzickova V."/>
            <person name="Doskar J."/>
            <person name="Pantucek R."/>
        </authorList>
    </citation>
    <scope>NUCLEOTIDE SEQUENCE [LARGE SCALE GENOMIC DNA]</scope>
    <source>
        <strain evidence="5 6">01/688</strain>
    </source>
</reference>
<dbReference type="AlphaFoldDB" id="A0A327ZPL1"/>
<dbReference type="HAMAP" id="MF_00984">
    <property type="entry name" value="SSB"/>
    <property type="match status" value="1"/>
</dbReference>
<dbReference type="GO" id="GO:0006260">
    <property type="term" value="P:DNA replication"/>
    <property type="evidence" value="ECO:0007669"/>
    <property type="project" value="InterPro"/>
</dbReference>